<name>A0A9W9NR41_PENCI</name>
<reference evidence="1" key="1">
    <citation type="submission" date="2022-11" db="EMBL/GenBank/DDBJ databases">
        <authorList>
            <person name="Petersen C."/>
        </authorList>
    </citation>
    <scope>NUCLEOTIDE SEQUENCE</scope>
    <source>
        <strain evidence="1">IBT 23319</strain>
    </source>
</reference>
<dbReference type="Proteomes" id="UP001147733">
    <property type="component" value="Unassembled WGS sequence"/>
</dbReference>
<gene>
    <name evidence="1" type="ORF">N7469_008082</name>
</gene>
<protein>
    <submittedName>
        <fullName evidence="1">Uncharacterized protein</fullName>
    </submittedName>
</protein>
<accession>A0A9W9NR41</accession>
<dbReference type="AlphaFoldDB" id="A0A9W9NR41"/>
<comment type="caution">
    <text evidence="1">The sequence shown here is derived from an EMBL/GenBank/DDBJ whole genome shotgun (WGS) entry which is preliminary data.</text>
</comment>
<keyword evidence="2" id="KW-1185">Reference proteome</keyword>
<dbReference type="EMBL" id="JAPQKT010000007">
    <property type="protein sequence ID" value="KAJ5224579.1"/>
    <property type="molecule type" value="Genomic_DNA"/>
</dbReference>
<sequence length="60" mass="6747">MDGLVDYKTWLPVPPLAAETILRLGTASATIEFYTSQRASRNAKISLTQEFDRVIFSNIE</sequence>
<evidence type="ECO:0000313" key="1">
    <source>
        <dbReference type="EMBL" id="KAJ5224579.1"/>
    </source>
</evidence>
<organism evidence="1 2">
    <name type="scientific">Penicillium citrinum</name>
    <dbReference type="NCBI Taxonomy" id="5077"/>
    <lineage>
        <taxon>Eukaryota</taxon>
        <taxon>Fungi</taxon>
        <taxon>Dikarya</taxon>
        <taxon>Ascomycota</taxon>
        <taxon>Pezizomycotina</taxon>
        <taxon>Eurotiomycetes</taxon>
        <taxon>Eurotiomycetidae</taxon>
        <taxon>Eurotiales</taxon>
        <taxon>Aspergillaceae</taxon>
        <taxon>Penicillium</taxon>
    </lineage>
</organism>
<dbReference type="RefSeq" id="XP_056498551.1">
    <property type="nucleotide sequence ID" value="XM_056647000.1"/>
</dbReference>
<evidence type="ECO:0000313" key="2">
    <source>
        <dbReference type="Proteomes" id="UP001147733"/>
    </source>
</evidence>
<dbReference type="GeneID" id="81386167"/>
<reference evidence="1" key="2">
    <citation type="journal article" date="2023" name="IMA Fungus">
        <title>Comparative genomic study of the Penicillium genus elucidates a diverse pangenome and 15 lateral gene transfer events.</title>
        <authorList>
            <person name="Petersen C."/>
            <person name="Sorensen T."/>
            <person name="Nielsen M.R."/>
            <person name="Sondergaard T.E."/>
            <person name="Sorensen J.L."/>
            <person name="Fitzpatrick D.A."/>
            <person name="Frisvad J.C."/>
            <person name="Nielsen K.L."/>
        </authorList>
    </citation>
    <scope>NUCLEOTIDE SEQUENCE</scope>
    <source>
        <strain evidence="1">IBT 23319</strain>
    </source>
</reference>
<proteinExistence type="predicted"/>